<evidence type="ECO:0000256" key="9">
    <source>
        <dbReference type="ARBA" id="ARBA00023008"/>
    </source>
</evidence>
<evidence type="ECO:0000256" key="1">
    <source>
        <dbReference type="ARBA" id="ARBA00001935"/>
    </source>
</evidence>
<feature type="region of interest" description="Disordered" evidence="15">
    <location>
        <begin position="618"/>
        <end position="678"/>
    </location>
</feature>
<comment type="cofactor">
    <cofactor evidence="3">
        <name>Zn(2+)</name>
        <dbReference type="ChEBI" id="CHEBI:29105"/>
    </cofactor>
</comment>
<comment type="cofactor">
    <cofactor evidence="14">
        <name>Cu cation</name>
        <dbReference type="ChEBI" id="CHEBI:23378"/>
    </cofactor>
    <text evidence="14">Contains 1 topaquinone per subunit.</text>
</comment>
<evidence type="ECO:0000256" key="8">
    <source>
        <dbReference type="ARBA" id="ARBA00023002"/>
    </source>
</evidence>
<reference evidence="19 20" key="1">
    <citation type="submission" date="2020-08" db="EMBL/GenBank/DDBJ databases">
        <title>Sequencing the genomes of 1000 actinobacteria strains.</title>
        <authorList>
            <person name="Klenk H.-P."/>
        </authorList>
    </citation>
    <scope>NUCLEOTIDE SEQUENCE [LARGE SCALE GENOMIC DNA]</scope>
    <source>
        <strain evidence="19 20">DSM 44551</strain>
    </source>
</reference>
<comment type="subunit">
    <text evidence="5">Homodimer.</text>
</comment>
<dbReference type="InterPro" id="IPR015802">
    <property type="entry name" value="Cu_amine_oxidase_N3"/>
</dbReference>
<keyword evidence="10" id="KW-0464">Manganese</keyword>
<comment type="cofactor">
    <cofactor evidence="2">
        <name>Mn(2+)</name>
        <dbReference type="ChEBI" id="CHEBI:29035"/>
    </cofactor>
</comment>
<evidence type="ECO:0000313" key="20">
    <source>
        <dbReference type="Proteomes" id="UP000572635"/>
    </source>
</evidence>
<evidence type="ECO:0000259" key="16">
    <source>
        <dbReference type="Pfam" id="PF01179"/>
    </source>
</evidence>
<feature type="domain" description="AGAO-like N2" evidence="18">
    <location>
        <begin position="11"/>
        <end position="86"/>
    </location>
</feature>
<feature type="domain" description="Copper amine oxidase catalytic" evidence="16">
    <location>
        <begin position="222"/>
        <end position="623"/>
    </location>
</feature>
<keyword evidence="20" id="KW-1185">Reference proteome</keyword>
<feature type="compositionally biased region" description="Low complexity" evidence="15">
    <location>
        <begin position="663"/>
        <end position="678"/>
    </location>
</feature>
<organism evidence="19 20">
    <name type="scientific">Nocardiopsis composta</name>
    <dbReference type="NCBI Taxonomy" id="157465"/>
    <lineage>
        <taxon>Bacteria</taxon>
        <taxon>Bacillati</taxon>
        <taxon>Actinomycetota</taxon>
        <taxon>Actinomycetes</taxon>
        <taxon>Streptosporangiales</taxon>
        <taxon>Nocardiopsidaceae</taxon>
        <taxon>Nocardiopsis</taxon>
    </lineage>
</organism>
<dbReference type="NCBIfam" id="NF008559">
    <property type="entry name" value="PRK11504.1"/>
    <property type="match status" value="1"/>
</dbReference>
<dbReference type="PROSITE" id="PS01165">
    <property type="entry name" value="COPPER_AMINE_OXID_2"/>
    <property type="match status" value="1"/>
</dbReference>
<comment type="caution">
    <text evidence="19">The sequence shown here is derived from an EMBL/GenBank/DDBJ whole genome shotgun (WGS) entry which is preliminary data.</text>
</comment>
<feature type="compositionally biased region" description="Gly residues" evidence="15">
    <location>
        <begin position="652"/>
        <end position="662"/>
    </location>
</feature>
<dbReference type="Gene3D" id="3.10.450.40">
    <property type="match status" value="2"/>
</dbReference>
<evidence type="ECO:0000313" key="19">
    <source>
        <dbReference type="EMBL" id="MBB5430931.1"/>
    </source>
</evidence>
<dbReference type="Pfam" id="PF01179">
    <property type="entry name" value="Cu_amine_oxid"/>
    <property type="match status" value="1"/>
</dbReference>
<evidence type="ECO:0000256" key="15">
    <source>
        <dbReference type="SAM" id="MobiDB-lite"/>
    </source>
</evidence>
<evidence type="ECO:0000256" key="2">
    <source>
        <dbReference type="ARBA" id="ARBA00001936"/>
    </source>
</evidence>
<evidence type="ECO:0000256" key="10">
    <source>
        <dbReference type="ARBA" id="ARBA00023211"/>
    </source>
</evidence>
<comment type="similarity">
    <text evidence="4 14">Belongs to the copper/topaquinone oxidase family.</text>
</comment>
<evidence type="ECO:0000256" key="3">
    <source>
        <dbReference type="ARBA" id="ARBA00001947"/>
    </source>
</evidence>
<dbReference type="InterPro" id="IPR000269">
    <property type="entry name" value="Cu_amine_oxidase"/>
</dbReference>
<dbReference type="GO" id="GO:0008131">
    <property type="term" value="F:primary methylamine oxidase activity"/>
    <property type="evidence" value="ECO:0007669"/>
    <property type="project" value="UniProtKB-EC"/>
</dbReference>
<sequence length="678" mass="73129">MTEPHPLDPLTAAEVSRVREVLEADGALGAAVRFCYVGLAEPDKGEVARHERDGSAVPRRARALLLDTASGAGEDALVDLTAGSVAHRAPVDPDAGQVPVLPEEHAAVRRVLAADPDWRAALRKRGIDDPAQVYLAALSAGRFPGDPHSGRRMVRVLAHWRPDPSAMVWAHPVDGLMAYVDLTAGTVRELVDTGAVPIPRESGDYDDPRVRGPLRTTQRPIAITQPEGPGFDLTRNVLTWENWSIRVGFDMREGLVLHRVSYTDGGRVRPVLHRASLAEMVVPYADPGPIRFWQNYFDTGEYQLGRLANALELGCDCLGEITYLDAVVADGAGDPVVLPNAVCIHEEDDGVLWKHTDPANGSRQVRRQRRLVVSFFSTVGNYDYGFYWYFHLDGSIAFEAKATGVVFTAAYGERIAPYASEVAPGLAAPYHQHLFNVRLDVEVDGPLNAVDEVEAERVPIGPDNPHGNAFRRRARRLRTEAEARRDARPELGRTWQVVNPGARNRLGRATGYELVPEGAPPLLADPASAIGGRAAFAARHLWVTRRRPGELYPAGDLVNQSRPGAGLPAYTAGDAGVDGADIVLWHTFGLTHFPRTEDWPVMPVDRCGFALRPSGFFDRNPALDVPPPEPGHCRADGRGAAGHGPDAPGCSRRGGGADGSADGGAAAAPSRSSSPAPR</sequence>
<dbReference type="Gene3D" id="2.70.98.20">
    <property type="entry name" value="Copper amine oxidase, catalytic domain"/>
    <property type="match status" value="1"/>
</dbReference>
<feature type="modified residue" description="2',4',5'-topaquinone" evidence="13">
    <location>
        <position position="382"/>
    </location>
</feature>
<dbReference type="SUPFAM" id="SSF49998">
    <property type="entry name" value="Amine oxidase catalytic domain"/>
    <property type="match status" value="1"/>
</dbReference>
<comment type="catalytic activity">
    <reaction evidence="11">
        <text>a primary methyl amine + O2 + H2O = an aldehyde + H2O2 + NH4(+)</text>
        <dbReference type="Rhea" id="RHEA:16153"/>
        <dbReference type="ChEBI" id="CHEBI:15377"/>
        <dbReference type="ChEBI" id="CHEBI:15379"/>
        <dbReference type="ChEBI" id="CHEBI:16240"/>
        <dbReference type="ChEBI" id="CHEBI:17478"/>
        <dbReference type="ChEBI" id="CHEBI:28938"/>
        <dbReference type="ChEBI" id="CHEBI:228804"/>
        <dbReference type="EC" id="1.4.3.21"/>
    </reaction>
</comment>
<dbReference type="InterPro" id="IPR015798">
    <property type="entry name" value="Cu_amine_oxidase_C"/>
</dbReference>
<dbReference type="InterPro" id="IPR049947">
    <property type="entry name" value="Cu_Am_Ox_Cu-bd"/>
</dbReference>
<dbReference type="AlphaFoldDB" id="A0A7W8VC01"/>
<evidence type="ECO:0000259" key="17">
    <source>
        <dbReference type="Pfam" id="PF02728"/>
    </source>
</evidence>
<dbReference type="PROSITE" id="PS01164">
    <property type="entry name" value="COPPER_AMINE_OXID_1"/>
    <property type="match status" value="1"/>
</dbReference>
<gene>
    <name evidence="19" type="ORF">HDA36_001015</name>
</gene>
<dbReference type="InterPro" id="IPR054157">
    <property type="entry name" value="AGAO-like_N2"/>
</dbReference>
<keyword evidence="9 14" id="KW-0186">Copper</keyword>
<feature type="domain" description="Copper amine oxidase N3-terminal" evidence="17">
    <location>
        <begin position="99"/>
        <end position="198"/>
    </location>
</feature>
<feature type="active site" description="Schiff-base intermediate with substrate; via topaquinone" evidence="12">
    <location>
        <position position="382"/>
    </location>
</feature>
<dbReference type="InterPro" id="IPR036460">
    <property type="entry name" value="Cu_amine_oxidase_C_sf"/>
</dbReference>
<dbReference type="RefSeq" id="WP_312893489.1">
    <property type="nucleotide sequence ID" value="NZ_BAAAJD010000034.1"/>
</dbReference>
<evidence type="ECO:0000256" key="5">
    <source>
        <dbReference type="ARBA" id="ARBA00011738"/>
    </source>
</evidence>
<dbReference type="GO" id="GO:0009308">
    <property type="term" value="P:amine metabolic process"/>
    <property type="evidence" value="ECO:0007669"/>
    <property type="project" value="UniProtKB-UniRule"/>
</dbReference>
<dbReference type="EMBL" id="JACHDB010000001">
    <property type="protein sequence ID" value="MBB5430931.1"/>
    <property type="molecule type" value="Genomic_DNA"/>
</dbReference>
<protein>
    <recommendedName>
        <fullName evidence="14">Amine oxidase</fullName>
        <ecNumber evidence="14">1.4.3.-</ecNumber>
    </recommendedName>
</protein>
<keyword evidence="8 14" id="KW-0560">Oxidoreductase</keyword>
<feature type="active site" description="Proton acceptor" evidence="12">
    <location>
        <position position="298"/>
    </location>
</feature>
<dbReference type="PANTHER" id="PTHR10638:SF86">
    <property type="entry name" value="COPPER AMINE OXIDASE 1-RELATED"/>
    <property type="match status" value="1"/>
</dbReference>
<dbReference type="InterPro" id="IPR049948">
    <property type="entry name" value="Cu_Am_ox_TPQ-bd"/>
</dbReference>
<dbReference type="PANTHER" id="PTHR10638">
    <property type="entry name" value="COPPER AMINE OXIDASE"/>
    <property type="match status" value="1"/>
</dbReference>
<dbReference type="EC" id="1.4.3.-" evidence="14"/>
<evidence type="ECO:0000256" key="11">
    <source>
        <dbReference type="ARBA" id="ARBA00048032"/>
    </source>
</evidence>
<dbReference type="InterPro" id="IPR016182">
    <property type="entry name" value="Cu_amine_oxidase_N-reg"/>
</dbReference>
<accession>A0A7W8VC01</accession>
<dbReference type="SUPFAM" id="SSF54416">
    <property type="entry name" value="Amine oxidase N-terminal region"/>
    <property type="match status" value="2"/>
</dbReference>
<dbReference type="Pfam" id="PF21994">
    <property type="entry name" value="AGAO-like_N2"/>
    <property type="match status" value="1"/>
</dbReference>
<evidence type="ECO:0000259" key="18">
    <source>
        <dbReference type="Pfam" id="PF21994"/>
    </source>
</evidence>
<evidence type="ECO:0000256" key="7">
    <source>
        <dbReference type="ARBA" id="ARBA00022772"/>
    </source>
</evidence>
<comment type="PTM">
    <text evidence="13 14">Topaquinone (TPQ) is generated by copper-dependent autoxidation of a specific tyrosyl residue.</text>
</comment>
<comment type="cofactor">
    <cofactor evidence="1">
        <name>Cu cation</name>
        <dbReference type="ChEBI" id="CHEBI:23378"/>
    </cofactor>
</comment>
<evidence type="ECO:0000256" key="14">
    <source>
        <dbReference type="RuleBase" id="RU000672"/>
    </source>
</evidence>
<dbReference type="Pfam" id="PF02728">
    <property type="entry name" value="Cu_amine_oxidN3"/>
    <property type="match status" value="1"/>
</dbReference>
<evidence type="ECO:0000256" key="6">
    <source>
        <dbReference type="ARBA" id="ARBA00022723"/>
    </source>
</evidence>
<proteinExistence type="inferred from homology"/>
<keyword evidence="6 14" id="KW-0479">Metal-binding</keyword>
<dbReference type="GO" id="GO:0048038">
    <property type="term" value="F:quinone binding"/>
    <property type="evidence" value="ECO:0007669"/>
    <property type="project" value="InterPro"/>
</dbReference>
<keyword evidence="7 12" id="KW-0801">TPQ</keyword>
<name>A0A7W8VC01_9ACTN</name>
<evidence type="ECO:0000256" key="13">
    <source>
        <dbReference type="PIRSR" id="PIRSR600269-51"/>
    </source>
</evidence>
<evidence type="ECO:0000256" key="12">
    <source>
        <dbReference type="PIRSR" id="PIRSR600269-50"/>
    </source>
</evidence>
<dbReference type="GO" id="GO:0005507">
    <property type="term" value="F:copper ion binding"/>
    <property type="evidence" value="ECO:0007669"/>
    <property type="project" value="InterPro"/>
</dbReference>
<dbReference type="Proteomes" id="UP000572635">
    <property type="component" value="Unassembled WGS sequence"/>
</dbReference>
<evidence type="ECO:0000256" key="4">
    <source>
        <dbReference type="ARBA" id="ARBA00007983"/>
    </source>
</evidence>